<evidence type="ECO:0000256" key="18">
    <source>
        <dbReference type="RuleBase" id="RU004519"/>
    </source>
</evidence>
<comment type="pathway">
    <text evidence="4 18">Amino-acid biosynthesis; L-leucine biosynthesis; L-leucine from 3-methyl-2-oxobutanoate: step 4/4.</text>
</comment>
<dbReference type="NCBIfam" id="NF009897">
    <property type="entry name" value="PRK13357.1"/>
    <property type="match status" value="1"/>
</dbReference>
<reference evidence="20" key="1">
    <citation type="submission" date="2016-10" db="EMBL/GenBank/DDBJ databases">
        <authorList>
            <person name="Varghese N."/>
            <person name="Submissions S."/>
        </authorList>
    </citation>
    <scope>NUCLEOTIDE SEQUENCE [LARGE SCALE GENOMIC DNA]</scope>
    <source>
        <strain evidence="20">DSM 8344</strain>
    </source>
</reference>
<dbReference type="STRING" id="1121419.SAMN05443529_12122"/>
<dbReference type="Gene3D" id="3.20.10.10">
    <property type="entry name" value="D-amino Acid Aminotransferase, subunit A, domain 2"/>
    <property type="match status" value="1"/>
</dbReference>
<gene>
    <name evidence="19" type="ORF">SAMN05443529_12122</name>
</gene>
<evidence type="ECO:0000256" key="13">
    <source>
        <dbReference type="ARBA" id="ARBA00049229"/>
    </source>
</evidence>
<dbReference type="UniPathway" id="UPA00049">
    <property type="reaction ID" value="UER00062"/>
</dbReference>
<dbReference type="InterPro" id="IPR001544">
    <property type="entry name" value="Aminotrans_IV"/>
</dbReference>
<comment type="catalytic activity">
    <reaction evidence="13 17">
        <text>L-leucine + 2-oxoglutarate = 4-methyl-2-oxopentanoate + L-glutamate</text>
        <dbReference type="Rhea" id="RHEA:18321"/>
        <dbReference type="ChEBI" id="CHEBI:16810"/>
        <dbReference type="ChEBI" id="CHEBI:17865"/>
        <dbReference type="ChEBI" id="CHEBI:29985"/>
        <dbReference type="ChEBI" id="CHEBI:57427"/>
        <dbReference type="EC" id="2.6.1.42"/>
    </reaction>
</comment>
<dbReference type="GO" id="GO:0052656">
    <property type="term" value="F:L-isoleucine-2-oxoglutarate transaminase activity"/>
    <property type="evidence" value="ECO:0007669"/>
    <property type="project" value="RHEA"/>
</dbReference>
<dbReference type="GO" id="GO:0009097">
    <property type="term" value="P:isoleucine biosynthetic process"/>
    <property type="evidence" value="ECO:0007669"/>
    <property type="project" value="UniProtKB-UniPathway"/>
</dbReference>
<dbReference type="Pfam" id="PF01063">
    <property type="entry name" value="Aminotran_4"/>
    <property type="match status" value="1"/>
</dbReference>
<evidence type="ECO:0000256" key="8">
    <source>
        <dbReference type="ARBA" id="ARBA00022679"/>
    </source>
</evidence>
<comment type="catalytic activity">
    <reaction evidence="12 17">
        <text>L-isoleucine + 2-oxoglutarate = (S)-3-methyl-2-oxopentanoate + L-glutamate</text>
        <dbReference type="Rhea" id="RHEA:24801"/>
        <dbReference type="ChEBI" id="CHEBI:16810"/>
        <dbReference type="ChEBI" id="CHEBI:29985"/>
        <dbReference type="ChEBI" id="CHEBI:35146"/>
        <dbReference type="ChEBI" id="CHEBI:58045"/>
        <dbReference type="EC" id="2.6.1.42"/>
    </reaction>
</comment>
<evidence type="ECO:0000256" key="5">
    <source>
        <dbReference type="ARBA" id="ARBA00009320"/>
    </source>
</evidence>
<dbReference type="PANTHER" id="PTHR11825">
    <property type="entry name" value="SUBGROUP IIII AMINOTRANSFERASE"/>
    <property type="match status" value="1"/>
</dbReference>
<evidence type="ECO:0000256" key="10">
    <source>
        <dbReference type="ARBA" id="ARBA00023304"/>
    </source>
</evidence>
<evidence type="ECO:0000256" key="16">
    <source>
        <dbReference type="RuleBase" id="RU004516"/>
    </source>
</evidence>
<dbReference type="Gene3D" id="3.30.470.10">
    <property type="match status" value="1"/>
</dbReference>
<feature type="modified residue" description="N6-(pyridoxal phosphate)lysine" evidence="14">
    <location>
        <position position="202"/>
    </location>
</feature>
<dbReference type="AlphaFoldDB" id="A0A1G8G0Q1"/>
<dbReference type="InterPro" id="IPR036038">
    <property type="entry name" value="Aminotransferase-like"/>
</dbReference>
<dbReference type="Proteomes" id="UP000198656">
    <property type="component" value="Unassembled WGS sequence"/>
</dbReference>
<dbReference type="InterPro" id="IPR005786">
    <property type="entry name" value="B_amino_transII"/>
</dbReference>
<dbReference type="GO" id="GO:0052654">
    <property type="term" value="F:L-leucine-2-oxoglutarate transaminase activity"/>
    <property type="evidence" value="ECO:0007669"/>
    <property type="project" value="RHEA"/>
</dbReference>
<dbReference type="PANTHER" id="PTHR11825:SF44">
    <property type="entry name" value="BRANCHED-CHAIN-AMINO-ACID AMINOTRANSFERASE"/>
    <property type="match status" value="1"/>
</dbReference>
<dbReference type="NCBIfam" id="TIGR01123">
    <property type="entry name" value="ilvE_II"/>
    <property type="match status" value="1"/>
</dbReference>
<keyword evidence="20" id="KW-1185">Reference proteome</keyword>
<evidence type="ECO:0000256" key="7">
    <source>
        <dbReference type="ARBA" id="ARBA00022605"/>
    </source>
</evidence>
<dbReference type="UniPathway" id="UPA00047">
    <property type="reaction ID" value="UER00058"/>
</dbReference>
<keyword evidence="9 16" id="KW-0663">Pyridoxal phosphate</keyword>
<comment type="catalytic activity">
    <reaction evidence="11 17">
        <text>L-valine + 2-oxoglutarate = 3-methyl-2-oxobutanoate + L-glutamate</text>
        <dbReference type="Rhea" id="RHEA:24813"/>
        <dbReference type="ChEBI" id="CHEBI:11851"/>
        <dbReference type="ChEBI" id="CHEBI:16810"/>
        <dbReference type="ChEBI" id="CHEBI:29985"/>
        <dbReference type="ChEBI" id="CHEBI:57762"/>
        <dbReference type="EC" id="2.6.1.42"/>
    </reaction>
</comment>
<dbReference type="GO" id="GO:0009098">
    <property type="term" value="P:L-leucine biosynthetic process"/>
    <property type="evidence" value="ECO:0007669"/>
    <property type="project" value="UniProtKB-UniPathway"/>
</dbReference>
<comment type="pathway">
    <text evidence="3 18">Amino-acid biosynthesis; L-valine biosynthesis; L-valine from pyruvate: step 4/4.</text>
</comment>
<evidence type="ECO:0000256" key="12">
    <source>
        <dbReference type="ARBA" id="ARBA00048798"/>
    </source>
</evidence>
<evidence type="ECO:0000256" key="17">
    <source>
        <dbReference type="RuleBase" id="RU004517"/>
    </source>
</evidence>
<comment type="cofactor">
    <cofactor evidence="1 16">
        <name>pyridoxal 5'-phosphate</name>
        <dbReference type="ChEBI" id="CHEBI:597326"/>
    </cofactor>
</comment>
<dbReference type="UniPathway" id="UPA00048">
    <property type="reaction ID" value="UER00073"/>
</dbReference>
<keyword evidence="10 17" id="KW-0100">Branched-chain amino acid biosynthesis</keyword>
<keyword evidence="7 17" id="KW-0028">Amino-acid biosynthesis</keyword>
<evidence type="ECO:0000256" key="15">
    <source>
        <dbReference type="RuleBase" id="RU004106"/>
    </source>
</evidence>
<dbReference type="InterPro" id="IPR033939">
    <property type="entry name" value="BCAT_family"/>
</dbReference>
<dbReference type="InterPro" id="IPR018300">
    <property type="entry name" value="Aminotrans_IV_CS"/>
</dbReference>
<evidence type="ECO:0000313" key="19">
    <source>
        <dbReference type="EMBL" id="SDH87997.1"/>
    </source>
</evidence>
<organism evidence="19 20">
    <name type="scientific">Desulfosporosinus hippei DSM 8344</name>
    <dbReference type="NCBI Taxonomy" id="1121419"/>
    <lineage>
        <taxon>Bacteria</taxon>
        <taxon>Bacillati</taxon>
        <taxon>Bacillota</taxon>
        <taxon>Clostridia</taxon>
        <taxon>Eubacteriales</taxon>
        <taxon>Desulfitobacteriaceae</taxon>
        <taxon>Desulfosporosinus</taxon>
    </lineage>
</organism>
<keyword evidence="6 17" id="KW-0032">Aminotransferase</keyword>
<dbReference type="GO" id="GO:0009099">
    <property type="term" value="P:L-valine biosynthetic process"/>
    <property type="evidence" value="ECO:0007669"/>
    <property type="project" value="UniProtKB-UniPathway"/>
</dbReference>
<name>A0A1G8G0Q1_9FIRM</name>
<evidence type="ECO:0000256" key="2">
    <source>
        <dbReference type="ARBA" id="ARBA00004824"/>
    </source>
</evidence>
<evidence type="ECO:0000256" key="6">
    <source>
        <dbReference type="ARBA" id="ARBA00022576"/>
    </source>
</evidence>
<comment type="similarity">
    <text evidence="5 15">Belongs to the class-IV pyridoxal-phosphate-dependent aminotransferase family.</text>
</comment>
<dbReference type="CDD" id="cd01557">
    <property type="entry name" value="BCAT_beta_family"/>
    <property type="match status" value="1"/>
</dbReference>
<proteinExistence type="inferred from homology"/>
<evidence type="ECO:0000256" key="1">
    <source>
        <dbReference type="ARBA" id="ARBA00001933"/>
    </source>
</evidence>
<dbReference type="PROSITE" id="PS00770">
    <property type="entry name" value="AA_TRANSFER_CLASS_4"/>
    <property type="match status" value="1"/>
</dbReference>
<dbReference type="PIRSF" id="PIRSF006468">
    <property type="entry name" value="BCAT1"/>
    <property type="match status" value="1"/>
</dbReference>
<evidence type="ECO:0000313" key="20">
    <source>
        <dbReference type="Proteomes" id="UP000198656"/>
    </source>
</evidence>
<sequence length="363" mass="40403">MSFGGIVMTEISVSKVEQAGVLPTDDQLGFGKIFTDHMFIMDYEEGKGWHSPRIVPYGEFSFLPATIVFHYGQAIFEGMKAFRTSNDQIAVFRANHYLNRFNRSASHLCIPQINVEEVKAGLFQLLELDKAWVPSKLGTSLYIRPFIVSTDGYIGVKVSSTYKLFIILSPVGAYYSNGFNPVSIKVEDKYVRATKGGLGQAKTPANYAMSLNAQAEAHEQGFDQVLWLDAVHRKYVEEVGTMNIFFKINDEIITPELSGSILGGITRQTVLELAQSWGLKTTERQISIEEVYEAHAKGELQEVFGTGTAAVISPVGELSWKGQKININNNQTGEFAKKLFDFVTGVQYGSVPDEFSWMDKVTV</sequence>
<evidence type="ECO:0000256" key="4">
    <source>
        <dbReference type="ARBA" id="ARBA00005072"/>
    </source>
</evidence>
<dbReference type="EC" id="2.6.1.42" evidence="17"/>
<accession>A0A1G8G0Q1</accession>
<comment type="pathway">
    <text evidence="2 18">Amino-acid biosynthesis; L-isoleucine biosynthesis; L-isoleucine from 2-oxobutanoate: step 4/4.</text>
</comment>
<evidence type="ECO:0000256" key="3">
    <source>
        <dbReference type="ARBA" id="ARBA00004931"/>
    </source>
</evidence>
<dbReference type="GO" id="GO:0052655">
    <property type="term" value="F:L-valine-2-oxoglutarate transaminase activity"/>
    <property type="evidence" value="ECO:0007669"/>
    <property type="project" value="RHEA"/>
</dbReference>
<dbReference type="SUPFAM" id="SSF56752">
    <property type="entry name" value="D-aminoacid aminotransferase-like PLP-dependent enzymes"/>
    <property type="match status" value="1"/>
</dbReference>
<dbReference type="EMBL" id="FNCP01000021">
    <property type="protein sequence ID" value="SDH87997.1"/>
    <property type="molecule type" value="Genomic_DNA"/>
</dbReference>
<evidence type="ECO:0000256" key="9">
    <source>
        <dbReference type="ARBA" id="ARBA00022898"/>
    </source>
</evidence>
<dbReference type="InterPro" id="IPR043131">
    <property type="entry name" value="BCAT-like_N"/>
</dbReference>
<dbReference type="InterPro" id="IPR043132">
    <property type="entry name" value="BCAT-like_C"/>
</dbReference>
<evidence type="ECO:0000256" key="11">
    <source>
        <dbReference type="ARBA" id="ARBA00048212"/>
    </source>
</evidence>
<protein>
    <recommendedName>
        <fullName evidence="17">Branched-chain-amino-acid aminotransferase</fullName>
        <ecNumber evidence="17">2.6.1.42</ecNumber>
    </recommendedName>
</protein>
<keyword evidence="8 17" id="KW-0808">Transferase</keyword>
<evidence type="ECO:0000256" key="14">
    <source>
        <dbReference type="PIRSR" id="PIRSR006468-1"/>
    </source>
</evidence>